<dbReference type="SUPFAM" id="SSF52047">
    <property type="entry name" value="RNI-like"/>
    <property type="match status" value="2"/>
</dbReference>
<dbReference type="PANTHER" id="PTHR13318">
    <property type="entry name" value="PARTNER OF PAIRED, ISOFORM B-RELATED"/>
    <property type="match status" value="1"/>
</dbReference>
<dbReference type="SUPFAM" id="SSF81383">
    <property type="entry name" value="F-box domain"/>
    <property type="match status" value="1"/>
</dbReference>
<dbReference type="InterPro" id="IPR001810">
    <property type="entry name" value="F-box_dom"/>
</dbReference>
<dbReference type="Pfam" id="PF13516">
    <property type="entry name" value="LRR_6"/>
    <property type="match status" value="1"/>
</dbReference>
<dbReference type="InterPro" id="IPR006553">
    <property type="entry name" value="Leu-rich_rpt_Cys-con_subtyp"/>
</dbReference>
<dbReference type="VEuPathDB" id="VectorBase:CSON005561"/>
<dbReference type="Gene3D" id="3.80.10.10">
    <property type="entry name" value="Ribonuclease Inhibitor"/>
    <property type="match status" value="3"/>
</dbReference>
<protein>
    <submittedName>
        <fullName evidence="5">CSON005561 protein</fullName>
    </submittedName>
</protein>
<evidence type="ECO:0000256" key="1">
    <source>
        <dbReference type="ARBA" id="ARBA00022786"/>
    </source>
</evidence>
<dbReference type="GO" id="GO:0031146">
    <property type="term" value="P:SCF-dependent proteasomal ubiquitin-dependent protein catabolic process"/>
    <property type="evidence" value="ECO:0007669"/>
    <property type="project" value="TreeGrafter"/>
</dbReference>
<accession>A0A336M790</accession>
<reference evidence="4" key="1">
    <citation type="submission" date="2018-04" db="EMBL/GenBank/DDBJ databases">
        <authorList>
            <person name="Go L.Y."/>
            <person name="Mitchell J.A."/>
        </authorList>
    </citation>
    <scope>NUCLEOTIDE SEQUENCE</scope>
    <source>
        <tissue evidence="4">Whole organism</tissue>
    </source>
</reference>
<dbReference type="InterPro" id="IPR036047">
    <property type="entry name" value="F-box-like_dom_sf"/>
</dbReference>
<dbReference type="InterPro" id="IPR057207">
    <property type="entry name" value="FBXL15_LRR"/>
</dbReference>
<dbReference type="Pfam" id="PF25372">
    <property type="entry name" value="DUF7885"/>
    <property type="match status" value="1"/>
</dbReference>
<dbReference type="EMBL" id="UFQS01000218">
    <property type="protein sequence ID" value="SSX01518.1"/>
    <property type="molecule type" value="Genomic_DNA"/>
</dbReference>
<evidence type="ECO:0000259" key="3">
    <source>
        <dbReference type="Pfam" id="PF25372"/>
    </source>
</evidence>
<feature type="domain" description="F-box" evidence="2">
    <location>
        <begin position="8"/>
        <end position="42"/>
    </location>
</feature>
<sequence>METPGDLFENIPMEMIIKIFSYLHPSDIEAASSTCLRFFEASKYYRFMDQRLLSLHKINFTEYEPPISHLLETERYFSNITLYVVRFSDYNHFWCKFGRFVKSLTLKMCIVKKDKFLQILSFLPNLETLTLYDCNELLNRWQEEIFEDMIKPSLPKLKRINFQKITILKPHVFDYLFDMAPKLEYLEISECFTDCTDAVARVKIIDHAIQSLSKKAKKGFKCLNLLGTHIDDIALLKLAEIPDLKLNQLSLTFTGRITNPGMLDLLKVQTNLTTLDLSDSMNLLDYCLMLICSKMPHLKQLKLKRCVMITDIGIREIVHLKNLLVLDITGCERISDKGFLEGVKGQKWCQWKEYLEELYIGSTNGFTEYTLSMVTSMFLYLTKLDVSSSGNCITDYTMQLINKNLLNLRFLNAECCGKISDAGICAEGFIDERCTFSYPYRISRLKGLRILRLSGIYQISDVSLRHFRFLELKELTMARCQLITEVGIEFLSKYCPSLEYIDFTECQNINDYCIELITSYLQRLLCLRVICCNQLTDLSVDSVVANCTRIKTLYIRGCNLITYEALQTLSKVSSLKNIYTNYETVDIN</sequence>
<organism evidence="5">
    <name type="scientific">Culicoides sonorensis</name>
    <name type="common">Biting midge</name>
    <dbReference type="NCBI Taxonomy" id="179676"/>
    <lineage>
        <taxon>Eukaryota</taxon>
        <taxon>Metazoa</taxon>
        <taxon>Ecdysozoa</taxon>
        <taxon>Arthropoda</taxon>
        <taxon>Hexapoda</taxon>
        <taxon>Insecta</taxon>
        <taxon>Pterygota</taxon>
        <taxon>Neoptera</taxon>
        <taxon>Endopterygota</taxon>
        <taxon>Diptera</taxon>
        <taxon>Nematocera</taxon>
        <taxon>Chironomoidea</taxon>
        <taxon>Ceratopogonidae</taxon>
        <taxon>Ceratopogoninae</taxon>
        <taxon>Culicoides</taxon>
        <taxon>Monoculicoides</taxon>
    </lineage>
</organism>
<evidence type="ECO:0000259" key="2">
    <source>
        <dbReference type="Pfam" id="PF12937"/>
    </source>
</evidence>
<dbReference type="EMBL" id="UFQT01000218">
    <property type="protein sequence ID" value="SSX21898.1"/>
    <property type="molecule type" value="Genomic_DNA"/>
</dbReference>
<gene>
    <name evidence="5" type="primary">CSON005561</name>
</gene>
<dbReference type="Pfam" id="PF12937">
    <property type="entry name" value="F-box-like"/>
    <property type="match status" value="1"/>
</dbReference>
<dbReference type="OMA" id="DLTCCRF"/>
<keyword evidence="1" id="KW-0833">Ubl conjugation pathway</keyword>
<dbReference type="AlphaFoldDB" id="A0A336M790"/>
<reference evidence="5" key="2">
    <citation type="submission" date="2018-07" db="EMBL/GenBank/DDBJ databases">
        <authorList>
            <person name="Quirk P.G."/>
            <person name="Krulwich T.A."/>
        </authorList>
    </citation>
    <scope>NUCLEOTIDE SEQUENCE</scope>
</reference>
<dbReference type="GO" id="GO:0019005">
    <property type="term" value="C:SCF ubiquitin ligase complex"/>
    <property type="evidence" value="ECO:0007669"/>
    <property type="project" value="TreeGrafter"/>
</dbReference>
<feature type="domain" description="F-box/LRR-repeat protein 15-like leucin rich repeat" evidence="3">
    <location>
        <begin position="447"/>
        <end position="570"/>
    </location>
</feature>
<dbReference type="InterPro" id="IPR032675">
    <property type="entry name" value="LRR_dom_sf"/>
</dbReference>
<evidence type="ECO:0000313" key="5">
    <source>
        <dbReference type="EMBL" id="SSX21898.1"/>
    </source>
</evidence>
<dbReference type="InterPro" id="IPR001611">
    <property type="entry name" value="Leu-rich_rpt"/>
</dbReference>
<dbReference type="SMART" id="SM00367">
    <property type="entry name" value="LRR_CC"/>
    <property type="match status" value="10"/>
</dbReference>
<proteinExistence type="predicted"/>
<name>A0A336M790_CULSO</name>
<evidence type="ECO:0000313" key="4">
    <source>
        <dbReference type="EMBL" id="SSX01518.1"/>
    </source>
</evidence>